<dbReference type="AlphaFoldDB" id="G0PDW1"/>
<accession>G0PDW1</accession>
<sequence length="130" mass="14434">MWPGKVTSLFCSPSTTRYFFKCPLFLPPRLVLVVGFIPLHFIPHHVPLDPDEDGDQHHHDMGAEVDGSKDGFPRPVSPDAQGPARSPQVNMGEAGEDEEEVKEMEEQLLFHPAVLALDQNSPPAVQEQEV</sequence>
<reference evidence="3" key="1">
    <citation type="submission" date="2011-07" db="EMBL/GenBank/DDBJ databases">
        <authorList>
            <consortium name="Caenorhabditis brenneri Sequencing and Analysis Consortium"/>
            <person name="Wilson R.K."/>
        </authorList>
    </citation>
    <scope>NUCLEOTIDE SEQUENCE [LARGE SCALE GENOMIC DNA]</scope>
    <source>
        <strain evidence="3">PB2801</strain>
    </source>
</reference>
<evidence type="ECO:0000256" key="1">
    <source>
        <dbReference type="SAM" id="MobiDB-lite"/>
    </source>
</evidence>
<gene>
    <name evidence="2" type="ORF">CAEBREN_18430</name>
</gene>
<feature type="compositionally biased region" description="Basic and acidic residues" evidence="1">
    <location>
        <begin position="55"/>
        <end position="72"/>
    </location>
</feature>
<evidence type="ECO:0000313" key="3">
    <source>
        <dbReference type="Proteomes" id="UP000008068"/>
    </source>
</evidence>
<dbReference type="HOGENOM" id="CLU_1939971_0_0_1"/>
<dbReference type="Proteomes" id="UP000008068">
    <property type="component" value="Unassembled WGS sequence"/>
</dbReference>
<proteinExistence type="predicted"/>
<name>G0PDW1_CAEBE</name>
<evidence type="ECO:0000313" key="2">
    <source>
        <dbReference type="EMBL" id="EGT52434.1"/>
    </source>
</evidence>
<protein>
    <submittedName>
        <fullName evidence="2">Uncharacterized protein</fullName>
    </submittedName>
</protein>
<feature type="region of interest" description="Disordered" evidence="1">
    <location>
        <begin position="45"/>
        <end position="105"/>
    </location>
</feature>
<dbReference type="EMBL" id="GL380294">
    <property type="protein sequence ID" value="EGT52434.1"/>
    <property type="molecule type" value="Genomic_DNA"/>
</dbReference>
<organism evidence="3">
    <name type="scientific">Caenorhabditis brenneri</name>
    <name type="common">Nematode worm</name>
    <dbReference type="NCBI Taxonomy" id="135651"/>
    <lineage>
        <taxon>Eukaryota</taxon>
        <taxon>Metazoa</taxon>
        <taxon>Ecdysozoa</taxon>
        <taxon>Nematoda</taxon>
        <taxon>Chromadorea</taxon>
        <taxon>Rhabditida</taxon>
        <taxon>Rhabditina</taxon>
        <taxon>Rhabditomorpha</taxon>
        <taxon>Rhabditoidea</taxon>
        <taxon>Rhabditidae</taxon>
        <taxon>Peloderinae</taxon>
        <taxon>Caenorhabditis</taxon>
    </lineage>
</organism>
<feature type="compositionally biased region" description="Acidic residues" evidence="1">
    <location>
        <begin position="94"/>
        <end position="103"/>
    </location>
</feature>
<dbReference type="InParanoid" id="G0PDW1"/>
<keyword evidence="3" id="KW-1185">Reference proteome</keyword>